<evidence type="ECO:0000313" key="3">
    <source>
        <dbReference type="Proteomes" id="UP000297910"/>
    </source>
</evidence>
<dbReference type="PANTHER" id="PTHR38048">
    <property type="entry name" value="EXPRESSED PROTEIN"/>
    <property type="match status" value="1"/>
</dbReference>
<feature type="domain" description="Hemerythrin-like" evidence="1">
    <location>
        <begin position="34"/>
        <end position="155"/>
    </location>
</feature>
<reference evidence="2 3" key="1">
    <citation type="submission" date="2017-12" db="EMBL/GenBank/DDBJ databases">
        <title>Comparative genomics of Botrytis spp.</title>
        <authorList>
            <person name="Valero-Jimenez C.A."/>
            <person name="Tapia P."/>
            <person name="Veloso J."/>
            <person name="Silva-Moreno E."/>
            <person name="Staats M."/>
            <person name="Valdes J.H."/>
            <person name="Van Kan J.A.L."/>
        </authorList>
    </citation>
    <scope>NUCLEOTIDE SEQUENCE [LARGE SCALE GENOMIC DNA]</scope>
    <source>
        <strain evidence="2 3">Bp0003</strain>
    </source>
</reference>
<evidence type="ECO:0000259" key="1">
    <source>
        <dbReference type="Pfam" id="PF01814"/>
    </source>
</evidence>
<name>A0A4Z1FIQ0_9HELO</name>
<dbReference type="Proteomes" id="UP000297910">
    <property type="component" value="Unassembled WGS sequence"/>
</dbReference>
<organism evidence="2 3">
    <name type="scientific">Botrytis paeoniae</name>
    <dbReference type="NCBI Taxonomy" id="278948"/>
    <lineage>
        <taxon>Eukaryota</taxon>
        <taxon>Fungi</taxon>
        <taxon>Dikarya</taxon>
        <taxon>Ascomycota</taxon>
        <taxon>Pezizomycotina</taxon>
        <taxon>Leotiomycetes</taxon>
        <taxon>Helotiales</taxon>
        <taxon>Sclerotiniaceae</taxon>
        <taxon>Botrytis</taxon>
    </lineage>
</organism>
<evidence type="ECO:0000313" key="2">
    <source>
        <dbReference type="EMBL" id="TGO23370.1"/>
    </source>
</evidence>
<dbReference type="Pfam" id="PF01814">
    <property type="entry name" value="Hemerythrin"/>
    <property type="match status" value="1"/>
</dbReference>
<dbReference type="Gene3D" id="1.20.120.520">
    <property type="entry name" value="nmb1532 protein domain like"/>
    <property type="match status" value="1"/>
</dbReference>
<dbReference type="AlphaFoldDB" id="A0A4Z1FIQ0"/>
<keyword evidence="3" id="KW-1185">Reference proteome</keyword>
<protein>
    <recommendedName>
        <fullName evidence="1">Hemerythrin-like domain-containing protein</fullName>
    </recommendedName>
</protein>
<dbReference type="EMBL" id="PQXI01000135">
    <property type="protein sequence ID" value="TGO23370.1"/>
    <property type="molecule type" value="Genomic_DNA"/>
</dbReference>
<dbReference type="InterPro" id="IPR053206">
    <property type="entry name" value="Dimeric_xanthone_biosynth"/>
</dbReference>
<accession>A0A4Z1FIQ0</accession>
<dbReference type="InterPro" id="IPR012312">
    <property type="entry name" value="Hemerythrin-like"/>
</dbReference>
<dbReference type="CDD" id="cd12108">
    <property type="entry name" value="Hr-like"/>
    <property type="match status" value="1"/>
</dbReference>
<comment type="caution">
    <text evidence="2">The sequence shown here is derived from an EMBL/GenBank/DDBJ whole genome shotgun (WGS) entry which is preliminary data.</text>
</comment>
<sequence>MASPMYTETPLAPINTPRFKTGKTDPFTIEASHMALSHNSFIRGFNSIYQQAPRIQSPVDRKDFVGYCIAWVNCVYQHHHYEETEFFPAIEKAVGRKGLMDGAVNQHAAFHDGLERFKSYLQEKGPDFLSKELIQIMDSFSEPLYNHLKEEPQIIADLSQYNTPETPIDILAIAAEAGKKQVNISFLFNLLPVFFLNMESVEFENGLWHTSFPPVNKPVRWLMTKGAPMWQHRLWRFTSCTADVIQEVGLGR</sequence>
<proteinExistence type="predicted"/>
<gene>
    <name evidence="2" type="ORF">BPAE_0135g00300</name>
</gene>
<dbReference type="PANTHER" id="PTHR38048:SF2">
    <property type="entry name" value="HEMERYTHRIN-LIKE DOMAIN-CONTAINING PROTEIN"/>
    <property type="match status" value="1"/>
</dbReference>